<evidence type="ECO:0000313" key="2">
    <source>
        <dbReference type="EMBL" id="CAG8958515.1"/>
    </source>
</evidence>
<dbReference type="EMBL" id="CAJVRL010000083">
    <property type="protein sequence ID" value="CAG8958515.1"/>
    <property type="molecule type" value="Genomic_DNA"/>
</dbReference>
<organism evidence="2 3">
    <name type="scientific">Hymenoscyphus fraxineus</name>
    <dbReference type="NCBI Taxonomy" id="746836"/>
    <lineage>
        <taxon>Eukaryota</taxon>
        <taxon>Fungi</taxon>
        <taxon>Dikarya</taxon>
        <taxon>Ascomycota</taxon>
        <taxon>Pezizomycotina</taxon>
        <taxon>Leotiomycetes</taxon>
        <taxon>Helotiales</taxon>
        <taxon>Helotiaceae</taxon>
        <taxon>Hymenoscyphus</taxon>
    </lineage>
</organism>
<keyword evidence="3" id="KW-1185">Reference proteome</keyword>
<accession>A0A9N9L6A1</accession>
<feature type="compositionally biased region" description="Low complexity" evidence="1">
    <location>
        <begin position="34"/>
        <end position="49"/>
    </location>
</feature>
<dbReference type="Proteomes" id="UP000696280">
    <property type="component" value="Unassembled WGS sequence"/>
</dbReference>
<name>A0A9N9L6A1_9HELO</name>
<proteinExistence type="predicted"/>
<feature type="compositionally biased region" description="Basic residues" evidence="1">
    <location>
        <begin position="62"/>
        <end position="71"/>
    </location>
</feature>
<evidence type="ECO:0000256" key="1">
    <source>
        <dbReference type="SAM" id="MobiDB-lite"/>
    </source>
</evidence>
<sequence length="95" mass="10526">MPPIPEQHPPYLLVSQSLSSLILFCYQNLRATTKRPPTTKKPLPNTSSPPDFPPTLPSTKRAQLHALHRRSTSGNGTPKSRRVVATFTFTFTSPS</sequence>
<feature type="region of interest" description="Disordered" evidence="1">
    <location>
        <begin position="33"/>
        <end position="81"/>
    </location>
</feature>
<evidence type="ECO:0000313" key="3">
    <source>
        <dbReference type="Proteomes" id="UP000696280"/>
    </source>
</evidence>
<protein>
    <submittedName>
        <fullName evidence="2">Uncharacterized protein</fullName>
    </submittedName>
</protein>
<dbReference type="AlphaFoldDB" id="A0A9N9L6A1"/>
<reference evidence="2" key="1">
    <citation type="submission" date="2021-07" db="EMBL/GenBank/DDBJ databases">
        <authorList>
            <person name="Durling M."/>
        </authorList>
    </citation>
    <scope>NUCLEOTIDE SEQUENCE</scope>
</reference>
<gene>
    <name evidence="2" type="ORF">HYFRA_00009830</name>
</gene>
<comment type="caution">
    <text evidence="2">The sequence shown here is derived from an EMBL/GenBank/DDBJ whole genome shotgun (WGS) entry which is preliminary data.</text>
</comment>